<dbReference type="AlphaFoldDB" id="A0A972FY74"/>
<evidence type="ECO:0000256" key="3">
    <source>
        <dbReference type="ARBA" id="ARBA00022833"/>
    </source>
</evidence>
<dbReference type="InterPro" id="IPR011057">
    <property type="entry name" value="Mss4-like_sf"/>
</dbReference>
<dbReference type="InterPro" id="IPR006913">
    <property type="entry name" value="CENP-V/GFA"/>
</dbReference>
<dbReference type="PANTHER" id="PTHR33337">
    <property type="entry name" value="GFA DOMAIN-CONTAINING PROTEIN"/>
    <property type="match status" value="1"/>
</dbReference>
<evidence type="ECO:0000256" key="2">
    <source>
        <dbReference type="ARBA" id="ARBA00022723"/>
    </source>
</evidence>
<evidence type="ECO:0000256" key="4">
    <source>
        <dbReference type="ARBA" id="ARBA00023239"/>
    </source>
</evidence>
<dbReference type="GO" id="GO:0016846">
    <property type="term" value="F:carbon-sulfur lyase activity"/>
    <property type="evidence" value="ECO:0007669"/>
    <property type="project" value="InterPro"/>
</dbReference>
<name>A0A972FY74_9GAMM</name>
<dbReference type="GO" id="GO:0046872">
    <property type="term" value="F:metal ion binding"/>
    <property type="evidence" value="ECO:0007669"/>
    <property type="project" value="UniProtKB-KW"/>
</dbReference>
<dbReference type="PROSITE" id="PS51891">
    <property type="entry name" value="CENP_V_GFA"/>
    <property type="match status" value="1"/>
</dbReference>
<dbReference type="EMBL" id="JAAXYH010000001">
    <property type="protein sequence ID" value="NMH64081.1"/>
    <property type="molecule type" value="Genomic_DNA"/>
</dbReference>
<dbReference type="Pfam" id="PF04828">
    <property type="entry name" value="GFA"/>
    <property type="match status" value="1"/>
</dbReference>
<evidence type="ECO:0000313" key="6">
    <source>
        <dbReference type="EMBL" id="NMH64081.1"/>
    </source>
</evidence>
<sequence length="152" mass="16851">MGDTDESSSQIGGRVEAIQYPIFGACQCGKVTYELLAPPTMVVACHCKECQKLSTSAFSITAMVEASNLVFKGEMQFWSRPADSGNRSDAMFCPSCGNRIYHVNPDEPDKIKLKPSNLSDTRLIQPTAHVWLSEKQAWFQVPDGVMQFDKQP</sequence>
<protein>
    <submittedName>
        <fullName evidence="6">GFA family protein</fullName>
    </submittedName>
</protein>
<organism evidence="6 7">
    <name type="scientific">Shewanella salipaludis</name>
    <dbReference type="NCBI Taxonomy" id="2723052"/>
    <lineage>
        <taxon>Bacteria</taxon>
        <taxon>Pseudomonadati</taxon>
        <taxon>Pseudomonadota</taxon>
        <taxon>Gammaproteobacteria</taxon>
        <taxon>Alteromonadales</taxon>
        <taxon>Shewanellaceae</taxon>
        <taxon>Shewanella</taxon>
    </lineage>
</organism>
<evidence type="ECO:0000313" key="7">
    <source>
        <dbReference type="Proteomes" id="UP000737113"/>
    </source>
</evidence>
<dbReference type="Proteomes" id="UP000737113">
    <property type="component" value="Unassembled WGS sequence"/>
</dbReference>
<keyword evidence="7" id="KW-1185">Reference proteome</keyword>
<proteinExistence type="inferred from homology"/>
<accession>A0A972FY74</accession>
<dbReference type="SUPFAM" id="SSF51316">
    <property type="entry name" value="Mss4-like"/>
    <property type="match status" value="1"/>
</dbReference>
<evidence type="ECO:0000259" key="5">
    <source>
        <dbReference type="PROSITE" id="PS51891"/>
    </source>
</evidence>
<evidence type="ECO:0000256" key="1">
    <source>
        <dbReference type="ARBA" id="ARBA00005495"/>
    </source>
</evidence>
<keyword evidence="3" id="KW-0862">Zinc</keyword>
<comment type="caution">
    <text evidence="6">The sequence shown here is derived from an EMBL/GenBank/DDBJ whole genome shotgun (WGS) entry which is preliminary data.</text>
</comment>
<feature type="domain" description="CENP-V/GFA" evidence="5">
    <location>
        <begin position="22"/>
        <end position="132"/>
    </location>
</feature>
<comment type="similarity">
    <text evidence="1">Belongs to the Gfa family.</text>
</comment>
<dbReference type="PANTHER" id="PTHR33337:SF40">
    <property type="entry name" value="CENP-V_GFA DOMAIN-CONTAINING PROTEIN-RELATED"/>
    <property type="match status" value="1"/>
</dbReference>
<dbReference type="Gene3D" id="3.90.1590.10">
    <property type="entry name" value="glutathione-dependent formaldehyde- activating enzyme (gfa)"/>
    <property type="match status" value="1"/>
</dbReference>
<keyword evidence="4" id="KW-0456">Lyase</keyword>
<gene>
    <name evidence="6" type="ORF">HC757_02675</name>
</gene>
<reference evidence="6" key="1">
    <citation type="submission" date="2020-04" db="EMBL/GenBank/DDBJ databases">
        <title>Description of Shewanella salipaludis sp. nov., isolated from a salt marsh.</title>
        <authorList>
            <person name="Park S."/>
            <person name="Yoon J.-H."/>
        </authorList>
    </citation>
    <scope>NUCLEOTIDE SEQUENCE</scope>
    <source>
        <strain evidence="6">SHSM-M6</strain>
    </source>
</reference>
<keyword evidence="2" id="KW-0479">Metal-binding</keyword>